<proteinExistence type="predicted"/>
<organism evidence="1 2">
    <name type="scientific">Paenibacillus allorhizosphaerae</name>
    <dbReference type="NCBI Taxonomy" id="2849866"/>
    <lineage>
        <taxon>Bacteria</taxon>
        <taxon>Bacillati</taxon>
        <taxon>Bacillota</taxon>
        <taxon>Bacilli</taxon>
        <taxon>Bacillales</taxon>
        <taxon>Paenibacillaceae</taxon>
        <taxon>Paenibacillus</taxon>
    </lineage>
</organism>
<evidence type="ECO:0000313" key="2">
    <source>
        <dbReference type="Proteomes" id="UP000730618"/>
    </source>
</evidence>
<keyword evidence="2" id="KW-1185">Reference proteome</keyword>
<protein>
    <submittedName>
        <fullName evidence="1">Uncharacterized protein</fullName>
    </submittedName>
</protein>
<accession>A0ABN7TR79</accession>
<reference evidence="1 2" key="1">
    <citation type="submission" date="2021-06" db="EMBL/GenBank/DDBJ databases">
        <authorList>
            <person name="Criscuolo A."/>
        </authorList>
    </citation>
    <scope>NUCLEOTIDE SEQUENCE [LARGE SCALE GENOMIC DNA]</scope>
    <source>
        <strain evidence="2">CIP 111802</strain>
    </source>
</reference>
<sequence>MTLKKEEVNKAVTITHAAIAEEIADSVKVEIANELSPLENQLKEMQKILSQVQPQ</sequence>
<comment type="caution">
    <text evidence="1">The sequence shown here is derived from an EMBL/GenBank/DDBJ whole genome shotgun (WGS) entry which is preliminary data.</text>
</comment>
<dbReference type="EMBL" id="CAJVCE010000018">
    <property type="protein sequence ID" value="CAG7652475.1"/>
    <property type="molecule type" value="Genomic_DNA"/>
</dbReference>
<evidence type="ECO:0000313" key="1">
    <source>
        <dbReference type="EMBL" id="CAG7652475.1"/>
    </source>
</evidence>
<dbReference type="Proteomes" id="UP000730618">
    <property type="component" value="Unassembled WGS sequence"/>
</dbReference>
<name>A0ABN7TR79_9BACL</name>
<gene>
    <name evidence="1" type="ORF">PAECIP111802_05228</name>
</gene>
<dbReference type="RefSeq" id="WP_218101454.1">
    <property type="nucleotide sequence ID" value="NZ_CAJVCE010000018.1"/>
</dbReference>